<keyword evidence="1" id="KW-1133">Transmembrane helix</keyword>
<dbReference type="AlphaFoldDB" id="A0A2S8FJG4"/>
<accession>A0A2S8FJG4</accession>
<keyword evidence="1" id="KW-0812">Transmembrane</keyword>
<dbReference type="Proteomes" id="UP000238322">
    <property type="component" value="Unassembled WGS sequence"/>
</dbReference>
<proteinExistence type="predicted"/>
<protein>
    <submittedName>
        <fullName evidence="2">Uncharacterized protein</fullName>
    </submittedName>
</protein>
<gene>
    <name evidence="2" type="ORF">C5Y83_18825</name>
</gene>
<name>A0A2S8FJG4_9BACT</name>
<evidence type="ECO:0000256" key="1">
    <source>
        <dbReference type="SAM" id="Phobius"/>
    </source>
</evidence>
<evidence type="ECO:0000313" key="2">
    <source>
        <dbReference type="EMBL" id="PQO32283.1"/>
    </source>
</evidence>
<keyword evidence="1" id="KW-0472">Membrane</keyword>
<reference evidence="2 3" key="1">
    <citation type="submission" date="2018-02" db="EMBL/GenBank/DDBJ databases">
        <title>Comparative genomes isolates from brazilian mangrove.</title>
        <authorList>
            <person name="Araujo J.E."/>
            <person name="Taketani R.G."/>
            <person name="Silva M.C.P."/>
            <person name="Loureco M.V."/>
            <person name="Andreote F.D."/>
        </authorList>
    </citation>
    <scope>NUCLEOTIDE SEQUENCE [LARGE SCALE GENOMIC DNA]</scope>
    <source>
        <strain evidence="2 3">Hex-1 MGV</strain>
    </source>
</reference>
<sequence>MRLETRLIVRQGFLTVRRVTIAIGLIFLAGIAAMTATVFTPQESSVPKRAKRPPSAPGMIPIPLSDENGDYAYLVDYQLAYVPATDDEEAQLVAVLSNTSDQSMAIMINSKRLHASFHFTRPDGTKIEAYPSQYYRMMMTAQWIDPPCQLDPLDQIIWRIPLSDLVPHLTKIDGPLTEETIAGSKVQSEIGLSVVPGPGISIPYEKVKSDPITIPGGDRQR</sequence>
<comment type="caution">
    <text evidence="2">The sequence shown here is derived from an EMBL/GenBank/DDBJ whole genome shotgun (WGS) entry which is preliminary data.</text>
</comment>
<organism evidence="2 3">
    <name type="scientific">Blastopirellula marina</name>
    <dbReference type="NCBI Taxonomy" id="124"/>
    <lineage>
        <taxon>Bacteria</taxon>
        <taxon>Pseudomonadati</taxon>
        <taxon>Planctomycetota</taxon>
        <taxon>Planctomycetia</taxon>
        <taxon>Pirellulales</taxon>
        <taxon>Pirellulaceae</taxon>
        <taxon>Blastopirellula</taxon>
    </lineage>
</organism>
<dbReference type="EMBL" id="PUHY01000012">
    <property type="protein sequence ID" value="PQO32283.1"/>
    <property type="molecule type" value="Genomic_DNA"/>
</dbReference>
<feature type="transmembrane region" description="Helical" evidence="1">
    <location>
        <begin position="21"/>
        <end position="39"/>
    </location>
</feature>
<evidence type="ECO:0000313" key="3">
    <source>
        <dbReference type="Proteomes" id="UP000238322"/>
    </source>
</evidence>